<keyword evidence="3 10" id="KW-0812">Transmembrane</keyword>
<feature type="transmembrane region" description="Helical" evidence="10">
    <location>
        <begin position="745"/>
        <end position="766"/>
    </location>
</feature>
<feature type="transmembrane region" description="Helical" evidence="10">
    <location>
        <begin position="581"/>
        <end position="601"/>
    </location>
</feature>
<dbReference type="Proteomes" id="UP000199628">
    <property type="component" value="Unassembled WGS sequence"/>
</dbReference>
<evidence type="ECO:0000256" key="3">
    <source>
        <dbReference type="ARBA" id="ARBA00022692"/>
    </source>
</evidence>
<evidence type="ECO:0000256" key="7">
    <source>
        <dbReference type="ARBA" id="ARBA00023136"/>
    </source>
</evidence>
<evidence type="ECO:0000256" key="1">
    <source>
        <dbReference type="ARBA" id="ARBA00004141"/>
    </source>
</evidence>
<feature type="transmembrane region" description="Helical" evidence="10">
    <location>
        <begin position="518"/>
        <end position="538"/>
    </location>
</feature>
<evidence type="ECO:0000256" key="4">
    <source>
        <dbReference type="ARBA" id="ARBA00022719"/>
    </source>
</evidence>
<gene>
    <name evidence="12" type="ORF">SAMN04488239_107177</name>
</gene>
<accession>A0A1G6UWJ9</accession>
<dbReference type="Pfam" id="PF01370">
    <property type="entry name" value="Epimerase"/>
    <property type="match status" value="1"/>
</dbReference>
<evidence type="ECO:0000259" key="11">
    <source>
        <dbReference type="SMART" id="SM00822"/>
    </source>
</evidence>
<keyword evidence="7 10" id="KW-0472">Membrane</keyword>
<keyword evidence="5 10" id="KW-1133">Transmembrane helix</keyword>
<protein>
    <submittedName>
        <fullName evidence="12">Nucleoside-diphosphate-sugar epimerase</fullName>
    </submittedName>
</protein>
<dbReference type="SMART" id="SM00822">
    <property type="entry name" value="PKS_KR"/>
    <property type="match status" value="1"/>
</dbReference>
<feature type="transmembrane region" description="Helical" evidence="10">
    <location>
        <begin position="719"/>
        <end position="739"/>
    </location>
</feature>
<dbReference type="PANTHER" id="PTHR43245">
    <property type="entry name" value="BIFUNCTIONAL POLYMYXIN RESISTANCE PROTEIN ARNA"/>
    <property type="match status" value="1"/>
</dbReference>
<proteinExistence type="inferred from homology"/>
<dbReference type="Gene3D" id="1.20.1440.130">
    <property type="entry name" value="VKOR domain"/>
    <property type="match status" value="1"/>
</dbReference>
<keyword evidence="9" id="KW-0676">Redox-active center</keyword>
<dbReference type="InterPro" id="IPR038354">
    <property type="entry name" value="VKOR_sf"/>
</dbReference>
<dbReference type="InterPro" id="IPR001509">
    <property type="entry name" value="Epimerase_deHydtase"/>
</dbReference>
<keyword evidence="6" id="KW-0560">Oxidoreductase</keyword>
<feature type="transmembrane region" description="Helical" evidence="10">
    <location>
        <begin position="447"/>
        <end position="466"/>
    </location>
</feature>
<evidence type="ECO:0000256" key="9">
    <source>
        <dbReference type="ARBA" id="ARBA00023284"/>
    </source>
</evidence>
<evidence type="ECO:0000313" key="12">
    <source>
        <dbReference type="EMBL" id="SDD45729.1"/>
    </source>
</evidence>
<dbReference type="GO" id="GO:0016020">
    <property type="term" value="C:membrane"/>
    <property type="evidence" value="ECO:0007669"/>
    <property type="project" value="UniProtKB-SubCell"/>
</dbReference>
<dbReference type="AlphaFoldDB" id="A0A1G6UWJ9"/>
<keyword evidence="8" id="KW-1015">Disulfide bond</keyword>
<dbReference type="Gene3D" id="3.40.50.720">
    <property type="entry name" value="NAD(P)-binding Rossmann-like Domain"/>
    <property type="match status" value="1"/>
</dbReference>
<dbReference type="OrthoDB" id="9814124at2"/>
<sequence>MTDENDTTKPGGGIVLITGAMGRIGRGLAGRLGKRYEIVGLDLPGSAAGHCTPCDITDDASVELAFSEIAETHGRHIASVIHLAAFFDFTGRESPLYTAVNVEGTRRLLRALQAFDVEQFIFSSSMLVHAPVSPGELIDETSPIGPRWAYPRSKAETEAVLREEAGEIPLLILRMAGLYDERSAVPTLSHQIARIYERRLESHLYPGNLSAGQAFLHHEDMLDLFERAVDRRAQLEPHQVLLAGEPEVLNYGALQDHIAELIHGDAHWDTQTVPKIVARVGARLKVEAEPVVPDAYDEGETPFIRPFMIDMASDHYALDISRARDLLGWEPRHRIGEGLRQLTDSLKADPARWYAENGIEPPPWVRAADARGEDAEALRVRHERRYRAAHRQGLWAHWVNVGLGLWLVTAPPLLGYSDPMMAASDILAGMAIVICAFLSMSWRLWQARWVTAALGVWVMAAPLVFWAPTAVAYANGTLVGMLVTGLAAAIRPPPGVSATAAQSGPVIPKGWDYSPSDWFQRLPVIMLAVVGLLISRYLTGYQLGSLDGVWEPFFPGTRPGLNGTEDIITSHVSKAWPVPDAGVGGLVYALEIIVGAIGSAARWRTMPWLTIAFGIMIVPLGAVSVFFIVIQPILIGTYCTLCLIAAAAMLIQIPYSVDELVATFQFLRRRHKAGQPWLRVFFTGDTDEGATRRPSENFERAPLAILRDMLTGGMTLPPTFAASIVLGAGMMLLPLWISWDDPMAATFHVAGALAITVAVTALAPVARLARLLNMVIGAALLFIPFMVAAAWTSFLLSAALGIALILISIPRGKVNNCYGDWDRFIR</sequence>
<reference evidence="13" key="1">
    <citation type="submission" date="2016-10" db="EMBL/GenBank/DDBJ databases">
        <authorList>
            <person name="Varghese N."/>
            <person name="Submissions S."/>
        </authorList>
    </citation>
    <scope>NUCLEOTIDE SEQUENCE [LARGE SCALE GENOMIC DNA]</scope>
    <source>
        <strain evidence="13">CGMCC 1.9108</strain>
    </source>
</reference>
<dbReference type="GO" id="GO:0016491">
    <property type="term" value="F:oxidoreductase activity"/>
    <property type="evidence" value="ECO:0007669"/>
    <property type="project" value="UniProtKB-KW"/>
</dbReference>
<dbReference type="GO" id="GO:0048038">
    <property type="term" value="F:quinone binding"/>
    <property type="evidence" value="ECO:0007669"/>
    <property type="project" value="UniProtKB-KW"/>
</dbReference>
<evidence type="ECO:0000313" key="13">
    <source>
        <dbReference type="Proteomes" id="UP000199628"/>
    </source>
</evidence>
<dbReference type="InterPro" id="IPR012932">
    <property type="entry name" value="VKOR"/>
</dbReference>
<feature type="transmembrane region" description="Helical" evidence="10">
    <location>
        <begin position="394"/>
        <end position="414"/>
    </location>
</feature>
<evidence type="ECO:0000256" key="5">
    <source>
        <dbReference type="ARBA" id="ARBA00022989"/>
    </source>
</evidence>
<dbReference type="InterPro" id="IPR036291">
    <property type="entry name" value="NAD(P)-bd_dom_sf"/>
</dbReference>
<keyword evidence="13" id="KW-1185">Reference proteome</keyword>
<feature type="transmembrane region" description="Helical" evidence="10">
    <location>
        <begin position="608"/>
        <end position="629"/>
    </location>
</feature>
<feature type="transmembrane region" description="Helical" evidence="10">
    <location>
        <begin position="420"/>
        <end position="440"/>
    </location>
</feature>
<dbReference type="Pfam" id="PF03779">
    <property type="entry name" value="SPW"/>
    <property type="match status" value="1"/>
</dbReference>
<dbReference type="CDD" id="cd12919">
    <property type="entry name" value="VKOR_2"/>
    <property type="match status" value="1"/>
</dbReference>
<dbReference type="STRING" id="639004.SAMN04488239_107177"/>
<dbReference type="RefSeq" id="WP_093031622.1">
    <property type="nucleotide sequence ID" value="NZ_FMZV01000007.1"/>
</dbReference>
<feature type="domain" description="Ketoreductase" evidence="11">
    <location>
        <begin position="13"/>
        <end position="153"/>
    </location>
</feature>
<name>A0A1G6UWJ9_9RHOB</name>
<dbReference type="InterPro" id="IPR050177">
    <property type="entry name" value="Lipid_A_modif_metabolic_enz"/>
</dbReference>
<feature type="transmembrane region" description="Helical" evidence="10">
    <location>
        <begin position="635"/>
        <end position="655"/>
    </location>
</feature>
<dbReference type="EMBL" id="FMZV01000007">
    <property type="protein sequence ID" value="SDD45729.1"/>
    <property type="molecule type" value="Genomic_DNA"/>
</dbReference>
<evidence type="ECO:0000256" key="10">
    <source>
        <dbReference type="SAM" id="Phobius"/>
    </source>
</evidence>
<keyword evidence="4" id="KW-0874">Quinone</keyword>
<evidence type="ECO:0000256" key="2">
    <source>
        <dbReference type="ARBA" id="ARBA00006214"/>
    </source>
</evidence>
<organism evidence="12 13">
    <name type="scientific">Ruegeria marina</name>
    <dbReference type="NCBI Taxonomy" id="639004"/>
    <lineage>
        <taxon>Bacteria</taxon>
        <taxon>Pseudomonadati</taxon>
        <taxon>Pseudomonadota</taxon>
        <taxon>Alphaproteobacteria</taxon>
        <taxon>Rhodobacterales</taxon>
        <taxon>Roseobacteraceae</taxon>
        <taxon>Ruegeria</taxon>
    </lineage>
</organism>
<feature type="transmembrane region" description="Helical" evidence="10">
    <location>
        <begin position="778"/>
        <end position="807"/>
    </location>
</feature>
<dbReference type="InterPro" id="IPR057326">
    <property type="entry name" value="KR_dom"/>
</dbReference>
<dbReference type="SUPFAM" id="SSF51735">
    <property type="entry name" value="NAD(P)-binding Rossmann-fold domains"/>
    <property type="match status" value="1"/>
</dbReference>
<dbReference type="InterPro" id="IPR005530">
    <property type="entry name" value="SPW"/>
</dbReference>
<evidence type="ECO:0000256" key="8">
    <source>
        <dbReference type="ARBA" id="ARBA00023157"/>
    </source>
</evidence>
<comment type="subcellular location">
    <subcellularLocation>
        <location evidence="1">Membrane</location>
        <topology evidence="1">Multi-pass membrane protein</topology>
    </subcellularLocation>
</comment>
<comment type="similarity">
    <text evidence="2">Belongs to the VKOR family.</text>
</comment>
<dbReference type="Pfam" id="PF07884">
    <property type="entry name" value="VKOR"/>
    <property type="match status" value="1"/>
</dbReference>
<evidence type="ECO:0000256" key="6">
    <source>
        <dbReference type="ARBA" id="ARBA00023002"/>
    </source>
</evidence>